<dbReference type="Proteomes" id="UP000092651">
    <property type="component" value="Unassembled WGS sequence"/>
</dbReference>
<dbReference type="InterPro" id="IPR055222">
    <property type="entry name" value="PRISE-like_Rossmann-fold"/>
</dbReference>
<evidence type="ECO:0000313" key="2">
    <source>
        <dbReference type="EMBL" id="OCA72227.1"/>
    </source>
</evidence>
<evidence type="ECO:0000313" key="3">
    <source>
        <dbReference type="Proteomes" id="UP000092651"/>
    </source>
</evidence>
<dbReference type="Gene3D" id="3.40.50.720">
    <property type="entry name" value="NAD(P)-binding Rossmann-like Domain"/>
    <property type="match status" value="1"/>
</dbReference>
<dbReference type="RefSeq" id="WP_065394454.1">
    <property type="nucleotide sequence ID" value="NZ_MAYH01000023.1"/>
</dbReference>
<name>A0A1B8ZL05_9FLAO</name>
<dbReference type="Pfam" id="PF22917">
    <property type="entry name" value="PRISE"/>
    <property type="match status" value="1"/>
</dbReference>
<protein>
    <submittedName>
        <fullName evidence="2">NAD-dependent dehydratase</fullName>
    </submittedName>
</protein>
<accession>A0A1B8ZL05</accession>
<dbReference type="InterPro" id="IPR036291">
    <property type="entry name" value="NAD(P)-bd_dom_sf"/>
</dbReference>
<dbReference type="OrthoDB" id="4392084at2"/>
<sequence length="358" mass="40603">MENTENIALVVGATGITGSNLAEELIAQDFKTYGLSRTPNDNIIGLHTVKADLLDLQNLTKALSEVSPTHVYFTTWMRNDTEEENIRVNSLLVKNLLDVLSPKKSVKHVTLVTGLKHYLGPFEAYAKEGVLPITPVREEHPRLPLPNFYYAQEDEVYKASERDGFTWSIHRPHTVIGYAVGNLMNIAVTLGVYASICKEAGKPFIYPGSEAQWNGISDVTDAGILAKQLVWASTTESAKNQAFNITNGDVFRWKWLWERLANWFEIQAEGYNGSIRPLEKEMENTQEIWTEIAKKYNLKEKNVNRLSSAWHTDLDLGRPLEVMCDMSKSRKLGFKAYKSTEDSFIEVFERLRSENIIP</sequence>
<organism evidence="2 3">
    <name type="scientific">Chryseobacterium artocarpi</name>
    <dbReference type="NCBI Taxonomy" id="1414727"/>
    <lineage>
        <taxon>Bacteria</taxon>
        <taxon>Pseudomonadati</taxon>
        <taxon>Bacteroidota</taxon>
        <taxon>Flavobacteriia</taxon>
        <taxon>Flavobacteriales</taxon>
        <taxon>Weeksellaceae</taxon>
        <taxon>Chryseobacterium group</taxon>
        <taxon>Chryseobacterium</taxon>
    </lineage>
</organism>
<comment type="caution">
    <text evidence="2">The sequence shown here is derived from an EMBL/GenBank/DDBJ whole genome shotgun (WGS) entry which is preliminary data.</text>
</comment>
<dbReference type="CDD" id="cd08948">
    <property type="entry name" value="5beta-POR_like_SDR_a"/>
    <property type="match status" value="1"/>
</dbReference>
<evidence type="ECO:0000259" key="1">
    <source>
        <dbReference type="Pfam" id="PF22917"/>
    </source>
</evidence>
<keyword evidence="3" id="KW-1185">Reference proteome</keyword>
<dbReference type="EMBL" id="MAYH01000023">
    <property type="protein sequence ID" value="OCA72227.1"/>
    <property type="molecule type" value="Genomic_DNA"/>
</dbReference>
<reference evidence="2 3" key="1">
    <citation type="submission" date="2016-07" db="EMBL/GenBank/DDBJ databases">
        <authorList>
            <person name="Jeong J.-J."/>
            <person name="Kim D.W."/>
            <person name="Sang M.K."/>
            <person name="Choi I.-G."/>
            <person name="Kim K.D."/>
        </authorList>
    </citation>
    <scope>NUCLEOTIDE SEQUENCE [LARGE SCALE GENOMIC DNA]</scope>
    <source>
        <strain evidence="2 3">UTM-3</strain>
    </source>
</reference>
<feature type="domain" description="PRISE-like Rossmann-fold" evidence="1">
    <location>
        <begin position="68"/>
        <end position="358"/>
    </location>
</feature>
<proteinExistence type="predicted"/>
<dbReference type="AlphaFoldDB" id="A0A1B8ZL05"/>
<dbReference type="SUPFAM" id="SSF51735">
    <property type="entry name" value="NAD(P)-binding Rossmann-fold domains"/>
    <property type="match status" value="1"/>
</dbReference>
<dbReference type="PANTHER" id="PTHR32487">
    <property type="entry name" value="3-OXO-DELTA(4,5)-STEROID 5-BETA-REDUCTASE"/>
    <property type="match status" value="1"/>
</dbReference>
<dbReference type="PANTHER" id="PTHR32487:SF0">
    <property type="entry name" value="3-OXO-DELTA(4,5)-STEROID 5-BETA-REDUCTASE"/>
    <property type="match status" value="1"/>
</dbReference>
<gene>
    <name evidence="2" type="ORF">BBI01_08775</name>
</gene>